<dbReference type="InterPro" id="IPR058532">
    <property type="entry name" value="YjbR/MT2646/Rv2570-like"/>
</dbReference>
<dbReference type="InterPro" id="IPR038056">
    <property type="entry name" value="YjbR-like_sf"/>
</dbReference>
<accession>A0A0R2GV34</accession>
<gene>
    <name evidence="1" type="ORF">IV41_GL002010</name>
</gene>
<dbReference type="OrthoDB" id="9789813at2"/>
<evidence type="ECO:0008006" key="3">
    <source>
        <dbReference type="Google" id="ProtNLM"/>
    </source>
</evidence>
<name>A0A0R2GV34_9LACO</name>
<keyword evidence="2" id="KW-1185">Reference proteome</keyword>
<dbReference type="EMBL" id="JQBA01000009">
    <property type="protein sequence ID" value="KRN44777.1"/>
    <property type="molecule type" value="Genomic_DNA"/>
</dbReference>
<organism evidence="1 2">
    <name type="scientific">Limosilactobacillus ingluviei</name>
    <dbReference type="NCBI Taxonomy" id="148604"/>
    <lineage>
        <taxon>Bacteria</taxon>
        <taxon>Bacillati</taxon>
        <taxon>Bacillota</taxon>
        <taxon>Bacilli</taxon>
        <taxon>Lactobacillales</taxon>
        <taxon>Lactobacillaceae</taxon>
        <taxon>Limosilactobacillus</taxon>
    </lineage>
</organism>
<dbReference type="SUPFAM" id="SSF142906">
    <property type="entry name" value="YjbR-like"/>
    <property type="match status" value="1"/>
</dbReference>
<proteinExistence type="predicted"/>
<protein>
    <recommendedName>
        <fullName evidence="3">MmcQ family protein</fullName>
    </recommendedName>
</protein>
<reference evidence="1 2" key="1">
    <citation type="journal article" date="2015" name="Genome Announc.">
        <title>Expanding the biotechnology potential of lactobacilli through comparative genomics of 213 strains and associated genera.</title>
        <authorList>
            <person name="Sun Z."/>
            <person name="Harris H.M."/>
            <person name="McCann A."/>
            <person name="Guo C."/>
            <person name="Argimon S."/>
            <person name="Zhang W."/>
            <person name="Yang X."/>
            <person name="Jeffery I.B."/>
            <person name="Cooney J.C."/>
            <person name="Kagawa T.F."/>
            <person name="Liu W."/>
            <person name="Song Y."/>
            <person name="Salvetti E."/>
            <person name="Wrobel A."/>
            <person name="Rasinkangas P."/>
            <person name="Parkhill J."/>
            <person name="Rea M.C."/>
            <person name="O'Sullivan O."/>
            <person name="Ritari J."/>
            <person name="Douillard F.P."/>
            <person name="Paul Ross R."/>
            <person name="Yang R."/>
            <person name="Briner A.E."/>
            <person name="Felis G.E."/>
            <person name="de Vos W.M."/>
            <person name="Barrangou R."/>
            <person name="Klaenhammer T.R."/>
            <person name="Caufield P.W."/>
            <person name="Cui Y."/>
            <person name="Zhang H."/>
            <person name="O'Toole P.W."/>
        </authorList>
    </citation>
    <scope>NUCLEOTIDE SEQUENCE [LARGE SCALE GENOMIC DNA]</scope>
    <source>
        <strain evidence="1 2">DSM 14792</strain>
    </source>
</reference>
<dbReference type="PATRIC" id="fig|148604.4.peg.2081"/>
<evidence type="ECO:0000313" key="2">
    <source>
        <dbReference type="Proteomes" id="UP000051639"/>
    </source>
</evidence>
<dbReference type="PANTHER" id="PTHR35145">
    <property type="entry name" value="CYTOPLASMIC PROTEIN-RELATED"/>
    <property type="match status" value="1"/>
</dbReference>
<sequence length="227" mass="25445">MVMEAFSEIFANQKLQPAKLPAAGFTKKGRHWRYQTLLPTSGFLLTVTIGEAGQVLTQVIDLATQSPYTLHLQPQVRGEFAGTVKAEVTAVLQQIVAQAYADQRFQAPQTQRLIAHVQQTYGDELEFLWPKAPFTGVLRHAASQKWYGLVARLDQAKLAQTLPTKEVEILNLHATPAQVTALVNHQQYFPAWHMNKQHWLTVILNDQVADTTLFELLAASYQLANQS</sequence>
<dbReference type="AlphaFoldDB" id="A0A0R2GV34"/>
<dbReference type="eggNOG" id="COG2315">
    <property type="taxonomic scope" value="Bacteria"/>
</dbReference>
<dbReference type="PANTHER" id="PTHR35145:SF1">
    <property type="entry name" value="CYTOPLASMIC PROTEIN"/>
    <property type="match status" value="1"/>
</dbReference>
<dbReference type="Gene3D" id="3.90.1150.30">
    <property type="match status" value="1"/>
</dbReference>
<dbReference type="Proteomes" id="UP000051639">
    <property type="component" value="Unassembled WGS sequence"/>
</dbReference>
<evidence type="ECO:0000313" key="1">
    <source>
        <dbReference type="EMBL" id="KRN44777.1"/>
    </source>
</evidence>
<dbReference type="Pfam" id="PF04237">
    <property type="entry name" value="YjbR"/>
    <property type="match status" value="1"/>
</dbReference>
<dbReference type="InterPro" id="IPR007351">
    <property type="entry name" value="YjbR"/>
</dbReference>
<comment type="caution">
    <text evidence="1">The sequence shown here is derived from an EMBL/GenBank/DDBJ whole genome shotgun (WGS) entry which is preliminary data.</text>
</comment>